<evidence type="ECO:0000256" key="5">
    <source>
        <dbReference type="SAM" id="Coils"/>
    </source>
</evidence>
<feature type="region of interest" description="Disordered" evidence="6">
    <location>
        <begin position="1"/>
        <end position="122"/>
    </location>
</feature>
<keyword evidence="9" id="KW-1185">Reference proteome</keyword>
<organism evidence="8 9">
    <name type="scientific">Thalassospira lohafexi</name>
    <dbReference type="NCBI Taxonomy" id="744227"/>
    <lineage>
        <taxon>Bacteria</taxon>
        <taxon>Pseudomonadati</taxon>
        <taxon>Pseudomonadota</taxon>
        <taxon>Alphaproteobacteria</taxon>
        <taxon>Rhodospirillales</taxon>
        <taxon>Thalassospiraceae</taxon>
        <taxon>Thalassospira</taxon>
    </lineage>
</organism>
<feature type="region of interest" description="Disordered" evidence="6">
    <location>
        <begin position="182"/>
        <end position="248"/>
    </location>
</feature>
<dbReference type="GO" id="GO:0016020">
    <property type="term" value="C:membrane"/>
    <property type="evidence" value="ECO:0007669"/>
    <property type="project" value="UniProtKB-SubCell"/>
</dbReference>
<comment type="caution">
    <text evidence="8">The sequence shown here is derived from an EMBL/GenBank/DDBJ whole genome shotgun (WGS) entry which is preliminary data.</text>
</comment>
<feature type="coiled-coil region" evidence="5">
    <location>
        <begin position="300"/>
        <end position="327"/>
    </location>
</feature>
<evidence type="ECO:0000256" key="2">
    <source>
        <dbReference type="ARBA" id="ARBA00022692"/>
    </source>
</evidence>
<feature type="compositionally biased region" description="Polar residues" evidence="6">
    <location>
        <begin position="44"/>
        <end position="65"/>
    </location>
</feature>
<accession>A0A2N3L8H2</accession>
<evidence type="ECO:0000256" key="3">
    <source>
        <dbReference type="ARBA" id="ARBA00022989"/>
    </source>
</evidence>
<reference evidence="8 9" key="1">
    <citation type="submission" date="2017-09" db="EMBL/GenBank/DDBJ databases">
        <title>Biodiversity and function of Thalassospira species in the particle-attached aromatic-hydrocarbon-degrading consortia from the surface seawater of the China South Sea.</title>
        <authorList>
            <person name="Dong C."/>
            <person name="Lai Q."/>
            <person name="Shao Z."/>
        </authorList>
    </citation>
    <scope>NUCLEOTIDE SEQUENCE [LARGE SCALE GENOMIC DNA]</scope>
    <source>
        <strain evidence="8 9">139Z-12</strain>
    </source>
</reference>
<evidence type="ECO:0000256" key="4">
    <source>
        <dbReference type="ARBA" id="ARBA00023136"/>
    </source>
</evidence>
<dbReference type="Proteomes" id="UP000233332">
    <property type="component" value="Unassembled WGS sequence"/>
</dbReference>
<feature type="compositionally biased region" description="Polar residues" evidence="6">
    <location>
        <begin position="183"/>
        <end position="203"/>
    </location>
</feature>
<dbReference type="EMBL" id="NXGX01000003">
    <property type="protein sequence ID" value="PKR59082.1"/>
    <property type="molecule type" value="Genomic_DNA"/>
</dbReference>
<keyword evidence="3 7" id="KW-1133">Transmembrane helix</keyword>
<evidence type="ECO:0000313" key="9">
    <source>
        <dbReference type="Proteomes" id="UP000233332"/>
    </source>
</evidence>
<evidence type="ECO:0000256" key="7">
    <source>
        <dbReference type="SAM" id="Phobius"/>
    </source>
</evidence>
<evidence type="ECO:0000313" key="8">
    <source>
        <dbReference type="EMBL" id="PKR59082.1"/>
    </source>
</evidence>
<proteinExistence type="predicted"/>
<dbReference type="Pfam" id="PF09731">
    <property type="entry name" value="Mitofilin"/>
    <property type="match status" value="1"/>
</dbReference>
<evidence type="ECO:0000256" key="6">
    <source>
        <dbReference type="SAM" id="MobiDB-lite"/>
    </source>
</evidence>
<keyword evidence="2 7" id="KW-0812">Transmembrane</keyword>
<feature type="compositionally biased region" description="Low complexity" evidence="6">
    <location>
        <begin position="106"/>
        <end position="121"/>
    </location>
</feature>
<gene>
    <name evidence="8" type="ORF">COO92_09645</name>
</gene>
<sequence length="516" mass="54333">MKKPETPKSDASAKPVDTQKSTETISVDSSGNASSDAKPASKPTAAQTDAQTGTKSGIKSDTQSGAKPDTAKSPSQPGSKPTDKPGVTSSATAKPEIKPASAHRNSQSSDKSSKTDSSAASRKGVGGKALLLFVIIIVGAIAAGWLTRAIWWRDAEPVLSQYVPTVILDEITPEEFKDDGAITATNAPSQPEMTDQNDQNNTIPAPDEDATMAEKDDGMVSEEDSLPPVDGDTNSVSSASPLPDGSVVVDPELTERLSRLEGTIDALRERLNSERGGTLNNTVARRMAEIETRTAPIEELARVESELAGVANEMREMSARLSTMEEEVRATAGLRVESRGQAIAMAVTILRDALQRGGPFIIALNQLERSSGDDPLIAEQIATLKPLADQGAPTIEKLRQSFPVMAQEAVQAATDDHSGSVLDATWANIKKLIPIRRVDAAGEESLEGRLVTAENALEHDDLDAAITALQGVEGDHASVAVADWLAAAENRQILNSAIASLSAHAIDLLTGSEDSQ</sequence>
<dbReference type="InterPro" id="IPR019133">
    <property type="entry name" value="MIC60"/>
</dbReference>
<keyword evidence="4 7" id="KW-0472">Membrane</keyword>
<feature type="transmembrane region" description="Helical" evidence="7">
    <location>
        <begin position="130"/>
        <end position="152"/>
    </location>
</feature>
<evidence type="ECO:0000256" key="1">
    <source>
        <dbReference type="ARBA" id="ARBA00004370"/>
    </source>
</evidence>
<comment type="subcellular location">
    <subcellularLocation>
        <location evidence="1">Membrane</location>
    </subcellularLocation>
</comment>
<dbReference type="AlphaFoldDB" id="A0A2N3L8H2"/>
<feature type="compositionally biased region" description="Polar residues" evidence="6">
    <location>
        <begin position="18"/>
        <end position="35"/>
    </location>
</feature>
<name>A0A2N3L8H2_9PROT</name>
<protein>
    <submittedName>
        <fullName evidence="8">Uroporphyrinogen III synthase</fullName>
    </submittedName>
</protein>
<keyword evidence="5" id="KW-0175">Coiled coil</keyword>